<keyword evidence="7" id="KW-1185">Reference proteome</keyword>
<evidence type="ECO:0000313" key="7">
    <source>
        <dbReference type="Proteomes" id="UP000696413"/>
    </source>
</evidence>
<keyword evidence="1" id="KW-0805">Transcription regulation</keyword>
<dbReference type="SUPFAM" id="SSF55781">
    <property type="entry name" value="GAF domain-like"/>
    <property type="match status" value="1"/>
</dbReference>
<evidence type="ECO:0000256" key="2">
    <source>
        <dbReference type="ARBA" id="ARBA00023125"/>
    </source>
</evidence>
<dbReference type="InterPro" id="IPR036390">
    <property type="entry name" value="WH_DNA-bd_sf"/>
</dbReference>
<keyword evidence="3" id="KW-0804">Transcription</keyword>
<feature type="domain" description="IclR-ED" evidence="5">
    <location>
        <begin position="72"/>
        <end position="251"/>
    </location>
</feature>
<proteinExistence type="predicted"/>
<comment type="caution">
    <text evidence="6">The sequence shown here is derived from an EMBL/GenBank/DDBJ whole genome shotgun (WGS) entry which is preliminary data.</text>
</comment>
<dbReference type="Gene3D" id="1.10.10.10">
    <property type="entry name" value="Winged helix-like DNA-binding domain superfamily/Winged helix DNA-binding domain"/>
    <property type="match status" value="1"/>
</dbReference>
<gene>
    <name evidence="6" type="ORF">KL859_30955</name>
</gene>
<evidence type="ECO:0000313" key="6">
    <source>
        <dbReference type="EMBL" id="MBU8827278.1"/>
    </source>
</evidence>
<dbReference type="InterPro" id="IPR014757">
    <property type="entry name" value="Tscrpt_reg_IclR_C"/>
</dbReference>
<organism evidence="6 7">
    <name type="scientific">Mycolicibacterium goodii</name>
    <name type="common">Mycobacterium goodii</name>
    <dbReference type="NCBI Taxonomy" id="134601"/>
    <lineage>
        <taxon>Bacteria</taxon>
        <taxon>Bacillati</taxon>
        <taxon>Actinomycetota</taxon>
        <taxon>Actinomycetes</taxon>
        <taxon>Mycobacteriales</taxon>
        <taxon>Mycobacteriaceae</taxon>
        <taxon>Mycolicibacterium</taxon>
    </lineage>
</organism>
<dbReference type="Pfam" id="PF09339">
    <property type="entry name" value="HTH_IclR"/>
    <property type="match status" value="1"/>
</dbReference>
<dbReference type="Pfam" id="PF01614">
    <property type="entry name" value="IclR_C"/>
    <property type="match status" value="1"/>
</dbReference>
<evidence type="ECO:0000259" key="4">
    <source>
        <dbReference type="PROSITE" id="PS51077"/>
    </source>
</evidence>
<evidence type="ECO:0000259" key="5">
    <source>
        <dbReference type="PROSITE" id="PS51078"/>
    </source>
</evidence>
<feature type="domain" description="HTH iclR-type" evidence="4">
    <location>
        <begin position="10"/>
        <end position="71"/>
    </location>
</feature>
<dbReference type="InterPro" id="IPR005471">
    <property type="entry name" value="Tscrpt_reg_IclR_N"/>
</dbReference>
<evidence type="ECO:0000256" key="3">
    <source>
        <dbReference type="ARBA" id="ARBA00023163"/>
    </source>
</evidence>
<sequence length="255" mass="27816">MGKPPTTGGVQSIERGFELLEIMASVSSPIGVSELSERAGLPVPTIHRLIRTLLNNGYVRQLPSRRYALGPRLIRLGESATQQFGHSSRAHLAELVEAIGETANMAVLDVNMAVYVAQVPSAHTMRMFTEVGRRVHLHCTGVGKALLMQMRDNDVRDLLTRTGMPAYTEATFTDVDAMIAELERSRERGYAADEAEQEIGVRCFAVPVPNAPTLTAISVSGPDGRVTVDAATEVVPILQRVARELSAEFERDPIR</sequence>
<dbReference type="PANTHER" id="PTHR30136">
    <property type="entry name" value="HELIX-TURN-HELIX TRANSCRIPTIONAL REGULATOR, ICLR FAMILY"/>
    <property type="match status" value="1"/>
</dbReference>
<accession>A0ABS6HX87</accession>
<dbReference type="SUPFAM" id="SSF46785">
    <property type="entry name" value="Winged helix' DNA-binding domain"/>
    <property type="match status" value="1"/>
</dbReference>
<name>A0ABS6HX87_MYCGD</name>
<protein>
    <submittedName>
        <fullName evidence="6">IclR family transcriptional regulator</fullName>
    </submittedName>
</protein>
<dbReference type="InterPro" id="IPR036388">
    <property type="entry name" value="WH-like_DNA-bd_sf"/>
</dbReference>
<dbReference type="InterPro" id="IPR029016">
    <property type="entry name" value="GAF-like_dom_sf"/>
</dbReference>
<dbReference type="RefSeq" id="WP_073680479.1">
    <property type="nucleotide sequence ID" value="NZ_CP092364.2"/>
</dbReference>
<dbReference type="InterPro" id="IPR050707">
    <property type="entry name" value="HTH_MetabolicPath_Reg"/>
</dbReference>
<dbReference type="SMART" id="SM00346">
    <property type="entry name" value="HTH_ICLR"/>
    <property type="match status" value="1"/>
</dbReference>
<reference evidence="6 7" key="1">
    <citation type="submission" date="2021-05" db="EMBL/GenBank/DDBJ databases">
        <title>Draft Genome Sequences of Clinical Respiratory Isolates of Mycobacterium goodii Recovered in Ireland.</title>
        <authorList>
            <person name="Flanagan P.R."/>
            <person name="Mok S."/>
            <person name="Roycroft E."/>
            <person name="Rogers T.R."/>
            <person name="Fitzgibbon M."/>
        </authorList>
    </citation>
    <scope>NUCLEOTIDE SEQUENCE [LARGE SCALE GENOMIC DNA]</scope>
    <source>
        <strain evidence="6 7">14IE55</strain>
    </source>
</reference>
<evidence type="ECO:0000256" key="1">
    <source>
        <dbReference type="ARBA" id="ARBA00023015"/>
    </source>
</evidence>
<dbReference type="Gene3D" id="3.30.450.40">
    <property type="match status" value="1"/>
</dbReference>
<dbReference type="EMBL" id="JAHBOM010000039">
    <property type="protein sequence ID" value="MBU8827278.1"/>
    <property type="molecule type" value="Genomic_DNA"/>
</dbReference>
<dbReference type="PROSITE" id="PS51078">
    <property type="entry name" value="ICLR_ED"/>
    <property type="match status" value="1"/>
</dbReference>
<dbReference type="PANTHER" id="PTHR30136:SF24">
    <property type="entry name" value="HTH-TYPE TRANSCRIPTIONAL REPRESSOR ALLR"/>
    <property type="match status" value="1"/>
</dbReference>
<dbReference type="Proteomes" id="UP000696413">
    <property type="component" value="Unassembled WGS sequence"/>
</dbReference>
<keyword evidence="2" id="KW-0238">DNA-binding</keyword>
<dbReference type="PROSITE" id="PS51077">
    <property type="entry name" value="HTH_ICLR"/>
    <property type="match status" value="1"/>
</dbReference>